<sequence length="1244" mass="136809">MTDLMLKLRKHFLALLICIPLLLHLGACAPESTQGTTPDSEYGKGSLNVTISDTDLDENGKSANITVKLDNPPKENVAIIATSSDPSEAQFVVNNQFQSSAELIFTDINWDVPQILKIQGQYDEIIDGPQNVFVSLEVLSDDPVYSNPDINLTDPTGGPTNLINDIDQVFRNFDNTPSNGIASFTTTGTVTELNPNEPGFKKATFPIQLTSRPSSNVEVSINFTSGTPEIADALLSISPPSRVLTFTPENWKISQSFIVTAKQEDIDYSLNTEFNFNIKSAGQYPFNGKSWSVTVNREDNDVPGIFIDSPNSMNTSESGNKVTLGIRLKMRPDESVTVKFVSSDISEGKITTSNQGILTFSRDSWNTNQIIEVTGQPDSAADGVQDYNLTYTFSGDPIYESINSNELFKEKLTLTNQDINSPDFTMQLGNLGLSESGNCDYLAIRLNTKPTNQVTITSNITTNPNEASFVNDRTNCKNYNQIIGTCQKGPLSFDQINWNQSQLLCIKGEDDSEIDGSKQISLTIDSSSDDSNYNQKNSNFSLTNTDNDYAGIQLGSVQYMTSQEKYVLPVQLRAKPSSTVNVRLASNTSQIIKDVFETSSISFNNSNWNQQQFVYLKSGVDLNAEITFEATGGGFNTTATTSINLRSDNSSAAAGYEFVYFKEAAERFTSDDGGVYAFRLKLRNEPTAPVYLKLRSDRPGVGNPNRTGITLDSTNWSLGEEIKVIGLDDNLNENQAYRIQFYDVSSADPNYNDLLPQDIHLVNLDDNYRPNPLSSNFYEFNNTVTTPNSCSTAGEISGDTSDFNIPPLPVSILRETDSPVATIKIALSQPIEGTVKVRAFSEDESEGYLINGSNRAINFQDIIFNESNATTYQDINILGDQDWIDDRNQRFKIQISVLSTNIPDYLGKSVSVCLENEDDDKAGIELNFGMSDENLLATSTSQPNTKLWVRLLSEPVGSVSFSLVSQGSLSFNSNNWSEFQEITITNQSKASSSGSLASSLTTSDPVYSNVSIPSIPIYHQDDEVHDVLIEMPDNEYVNEAGTTNSFKVALRSQPSNLVILPLDVSNPSEGRVSPSTLVFDDTNWTEPRTVRVSGIDDYQIDGNQQFEVKIGVDPNYRNQERIVRFISLDSTEAGFIVYVLDEQTDEAGGDAQVTIQLKSKPKADVIISASSTDTTKAVITQGSFLTFTTSNWFQPQTVKLVGLADGSTANDQDYSLEFSNSSSDDSNYDGLKIQSVPLKHLNLN</sequence>
<dbReference type="EMBL" id="NZEX01000011">
    <property type="protein sequence ID" value="MAH62042.1"/>
    <property type="molecule type" value="Genomic_DNA"/>
</dbReference>
<proteinExistence type="predicted"/>
<accession>A0A2D6YFT9</accession>
<evidence type="ECO:0000256" key="1">
    <source>
        <dbReference type="SAM" id="SignalP"/>
    </source>
</evidence>
<feature type="chain" id="PRO_5014816118" description="Cadherin domain-containing protein" evidence="1">
    <location>
        <begin position="30"/>
        <end position="1244"/>
    </location>
</feature>
<reference evidence="3" key="1">
    <citation type="submission" date="2017-09" db="EMBL/GenBank/DDBJ databases">
        <title>The Reconstruction of 2,631 Draft Metagenome-Assembled Genomes from the Global Oceans.</title>
        <authorList>
            <person name="Tully B.J."/>
            <person name="Graham E.D."/>
            <person name="Heidelberg J.F."/>
        </authorList>
    </citation>
    <scope>NUCLEOTIDE SEQUENCE [LARGE SCALE GENOMIC DNA]</scope>
</reference>
<organism evidence="2 3">
    <name type="scientific">SAR324 cluster bacterium</name>
    <dbReference type="NCBI Taxonomy" id="2024889"/>
    <lineage>
        <taxon>Bacteria</taxon>
        <taxon>Deltaproteobacteria</taxon>
        <taxon>SAR324 cluster</taxon>
    </lineage>
</organism>
<feature type="signal peptide" evidence="1">
    <location>
        <begin position="1"/>
        <end position="29"/>
    </location>
</feature>
<comment type="caution">
    <text evidence="2">The sequence shown here is derived from an EMBL/GenBank/DDBJ whole genome shotgun (WGS) entry which is preliminary data.</text>
</comment>
<evidence type="ECO:0008006" key="4">
    <source>
        <dbReference type="Google" id="ProtNLM"/>
    </source>
</evidence>
<dbReference type="Proteomes" id="UP000226525">
    <property type="component" value="Unassembled WGS sequence"/>
</dbReference>
<evidence type="ECO:0000313" key="2">
    <source>
        <dbReference type="EMBL" id="MAH62042.1"/>
    </source>
</evidence>
<dbReference type="AlphaFoldDB" id="A0A2D6YFT9"/>
<protein>
    <recommendedName>
        <fullName evidence="4">Cadherin domain-containing protein</fullName>
    </recommendedName>
</protein>
<evidence type="ECO:0000313" key="3">
    <source>
        <dbReference type="Proteomes" id="UP000226525"/>
    </source>
</evidence>
<name>A0A2D6YFT9_9DELT</name>
<gene>
    <name evidence="2" type="ORF">CMN54_01070</name>
</gene>
<keyword evidence="1" id="KW-0732">Signal</keyword>